<proteinExistence type="predicted"/>
<organism evidence="1 2">
    <name type="scientific">Elasticomyces elasticus</name>
    <dbReference type="NCBI Taxonomy" id="574655"/>
    <lineage>
        <taxon>Eukaryota</taxon>
        <taxon>Fungi</taxon>
        <taxon>Dikarya</taxon>
        <taxon>Ascomycota</taxon>
        <taxon>Pezizomycotina</taxon>
        <taxon>Dothideomycetes</taxon>
        <taxon>Dothideomycetidae</taxon>
        <taxon>Mycosphaerellales</taxon>
        <taxon>Teratosphaeriaceae</taxon>
        <taxon>Elasticomyces</taxon>
    </lineage>
</organism>
<sequence>MDLLGESKHIEMVQNKCAFHGRYDHDGNKHVLPQVIQTIEAYRKLRLGGPAEDGYHMTALVATVDVIYGETSSPQRLGLLPLVACELGLLLRPGLLEVGSETSSCNRMYATQPPMQVEAEVEMWQPLATPMEERLLLRRYQDIQIERRGGTAS</sequence>
<name>A0AAN7W5S6_9PEZI</name>
<reference evidence="1" key="1">
    <citation type="submission" date="2023-08" db="EMBL/GenBank/DDBJ databases">
        <title>Black Yeasts Isolated from many extreme environments.</title>
        <authorList>
            <person name="Coleine C."/>
            <person name="Stajich J.E."/>
            <person name="Selbmann L."/>
        </authorList>
    </citation>
    <scope>NUCLEOTIDE SEQUENCE</scope>
    <source>
        <strain evidence="1">CCFEE 5810</strain>
    </source>
</reference>
<evidence type="ECO:0000313" key="2">
    <source>
        <dbReference type="Proteomes" id="UP001310594"/>
    </source>
</evidence>
<protein>
    <submittedName>
        <fullName evidence="1">Uncharacterized protein</fullName>
    </submittedName>
</protein>
<evidence type="ECO:0000313" key="1">
    <source>
        <dbReference type="EMBL" id="KAK5698008.1"/>
    </source>
</evidence>
<accession>A0AAN7W5S6</accession>
<gene>
    <name evidence="1" type="ORF">LTR97_006968</name>
</gene>
<dbReference type="Proteomes" id="UP001310594">
    <property type="component" value="Unassembled WGS sequence"/>
</dbReference>
<comment type="caution">
    <text evidence="1">The sequence shown here is derived from an EMBL/GenBank/DDBJ whole genome shotgun (WGS) entry which is preliminary data.</text>
</comment>
<dbReference type="AlphaFoldDB" id="A0AAN7W5S6"/>
<dbReference type="EMBL" id="JAVRQU010000010">
    <property type="protein sequence ID" value="KAK5698008.1"/>
    <property type="molecule type" value="Genomic_DNA"/>
</dbReference>